<dbReference type="Proteomes" id="UP000239997">
    <property type="component" value="Unassembled WGS sequence"/>
</dbReference>
<organism evidence="1 2">
    <name type="scientific">Nonlabens ulvanivorans</name>
    <name type="common">Persicivirga ulvanivorans</name>
    <dbReference type="NCBI Taxonomy" id="906888"/>
    <lineage>
        <taxon>Bacteria</taxon>
        <taxon>Pseudomonadati</taxon>
        <taxon>Bacteroidota</taxon>
        <taxon>Flavobacteriia</taxon>
        <taxon>Flavobacteriales</taxon>
        <taxon>Flavobacteriaceae</taxon>
        <taxon>Nonlabens</taxon>
    </lineage>
</organism>
<evidence type="ECO:0000313" key="1">
    <source>
        <dbReference type="EMBL" id="PRX09133.1"/>
    </source>
</evidence>
<comment type="caution">
    <text evidence="1">The sequence shown here is derived from an EMBL/GenBank/DDBJ whole genome shotgun (WGS) entry which is preliminary data.</text>
</comment>
<gene>
    <name evidence="1" type="ORF">LY02_02913</name>
</gene>
<evidence type="ECO:0000313" key="2">
    <source>
        <dbReference type="Proteomes" id="UP000239997"/>
    </source>
</evidence>
<reference evidence="1 2" key="1">
    <citation type="submission" date="2018-03" db="EMBL/GenBank/DDBJ databases">
        <title>Genomic Encyclopedia of Archaeal and Bacterial Type Strains, Phase II (KMG-II): from individual species to whole genera.</title>
        <authorList>
            <person name="Goeker M."/>
        </authorList>
    </citation>
    <scope>NUCLEOTIDE SEQUENCE [LARGE SCALE GENOMIC DNA]</scope>
    <source>
        <strain evidence="1 2">DSM 22727</strain>
    </source>
</reference>
<dbReference type="RefSeq" id="WP_262496343.1">
    <property type="nucleotide sequence ID" value="NZ_JPJI01000016.1"/>
</dbReference>
<protein>
    <submittedName>
        <fullName evidence="1">Uncharacterized protein</fullName>
    </submittedName>
</protein>
<dbReference type="EMBL" id="PVNA01000023">
    <property type="protein sequence ID" value="PRX09133.1"/>
    <property type="molecule type" value="Genomic_DNA"/>
</dbReference>
<accession>A0ABX5E0P4</accession>
<sequence>MQIINGDSIDKFLNTQKIKQAQIARVEFNRNFNACVSKLGCKAF</sequence>
<name>A0ABX5E0P4_NONUL</name>
<proteinExistence type="predicted"/>
<keyword evidence="2" id="KW-1185">Reference proteome</keyword>